<proteinExistence type="predicted"/>
<name>A0ABW5LIH5_9FLAO</name>
<organism evidence="4 5">
    <name type="scientific">Aquimarina rubra</name>
    <dbReference type="NCBI Taxonomy" id="1920033"/>
    <lineage>
        <taxon>Bacteria</taxon>
        <taxon>Pseudomonadati</taxon>
        <taxon>Bacteroidota</taxon>
        <taxon>Flavobacteriia</taxon>
        <taxon>Flavobacteriales</taxon>
        <taxon>Flavobacteriaceae</taxon>
        <taxon>Aquimarina</taxon>
    </lineage>
</organism>
<dbReference type="NCBIfam" id="TIGR04183">
    <property type="entry name" value="Por_Secre_tail"/>
    <property type="match status" value="1"/>
</dbReference>
<keyword evidence="5" id="KW-1185">Reference proteome</keyword>
<dbReference type="PANTHER" id="PTHR24273">
    <property type="entry name" value="FI04643P-RELATED"/>
    <property type="match status" value="1"/>
</dbReference>
<dbReference type="InterPro" id="IPR036116">
    <property type="entry name" value="FN3_sf"/>
</dbReference>
<comment type="caution">
    <text evidence="4">The sequence shown here is derived from an EMBL/GenBank/DDBJ whole genome shotgun (WGS) entry which is preliminary data.</text>
</comment>
<dbReference type="Gene3D" id="2.120.10.30">
    <property type="entry name" value="TolB, C-terminal domain"/>
    <property type="match status" value="1"/>
</dbReference>
<dbReference type="SMART" id="SM00060">
    <property type="entry name" value="FN3"/>
    <property type="match status" value="3"/>
</dbReference>
<dbReference type="PANTHER" id="PTHR24273:SF32">
    <property type="entry name" value="HYALIN"/>
    <property type="match status" value="1"/>
</dbReference>
<reference evidence="5" key="1">
    <citation type="journal article" date="2019" name="Int. J. Syst. Evol. Microbiol.">
        <title>The Global Catalogue of Microorganisms (GCM) 10K type strain sequencing project: providing services to taxonomists for standard genome sequencing and annotation.</title>
        <authorList>
            <consortium name="The Broad Institute Genomics Platform"/>
            <consortium name="The Broad Institute Genome Sequencing Center for Infectious Disease"/>
            <person name="Wu L."/>
            <person name="Ma J."/>
        </authorList>
    </citation>
    <scope>NUCLEOTIDE SEQUENCE [LARGE SCALE GENOMIC DNA]</scope>
    <source>
        <strain evidence="5">KCTC 52274</strain>
    </source>
</reference>
<dbReference type="InterPro" id="IPR011042">
    <property type="entry name" value="6-blade_b-propeller_TolB-like"/>
</dbReference>
<dbReference type="RefSeq" id="WP_378293799.1">
    <property type="nucleotide sequence ID" value="NZ_JBHULE010000019.1"/>
</dbReference>
<dbReference type="CDD" id="cd00063">
    <property type="entry name" value="FN3"/>
    <property type="match status" value="2"/>
</dbReference>
<dbReference type="SUPFAM" id="SSF49265">
    <property type="entry name" value="Fibronectin type III"/>
    <property type="match status" value="2"/>
</dbReference>
<sequence>MKQNYFYLGILLMLLCWNTTKAQIENYYTFSESTASYDPLTGADETTLNPFTFSIVTIPFDFEYAGQKSNRLVFTANGLVNFGGTSTPQPNELSDIGQVSDGSTGIIAPLWDNRMRVVSDNTIAKRKILLTGTAPFRTFTIEWEKVLWTSEFPPNPNSEVSFRVILEETTNNITFLYGPNNSVENQSASIGLNTEFADQISFISVTPGSPSAVSSAVSNDNISTSEYPGEGTQYNFTYQFPNCRIPSNLAIDTNSLTPSTVDVSWTNAGSETSWDIVVINRDNSSREVISANSNPFTLTDLDQDTNYSIAIRSNCTTSDSDYSPQVFFKTLEICPSPININSTDITLDSADFSWQAGDSETSWEATVVLFNDPEPVSGDMVTSTMYGVNGLIKDTDYTLYVRSNCDADGFSKWITFDFRTLATCQIPTSLTVTNETCSSGTIGWTSNGSETSWEVSVTRVGTSNEIIYTTNTNPFTINDLNPNNSYRFLVRAVCAPDDKSRYSSFNFIRTTEDTTNPTPVAQDITVQLGTNGLIVLDPIAIDNGSTDDCAIASITVSPSVLTCSDLGANTITMTVTDIAGNSDSTTAIVTVEDNTNPVAQAKDITVQLDNNGTISITGNDINDGSSDNCNLSLTVTPNTFDCSNVGENTVTLTATDGSNNFNETTAIVTVQDVINPIVVTKNISVSLDNSGMASIVASEINDGSSDNCSISSITVSPDSFNCADVGENTVTLTVTDVNGNSDSNTAIVTVQDTTNPTVLTKDITVSLDNTGMASIVTSDINNGSSDNCSISSITVSPDSFNCTNIGENTVTLTVTDVNGNTDSTTAVVTVEDNTIPFAQAKDITVQLDNNGTINITGNDIDDGSTDNCDFSLAVTPNTFDCSNIGDNIVTLTVIDNTGNSDMITATVTVADDILPSANCIAPFSIQLDETGSASISAQDINNNSTDNCSIQNIAIDKTNFTSADIGEQIVTLTVTDIAGNINTCSTTVTVEGPTFVIEDYVTGLSTPRGLAFDEDQNLFIAEHTTGKIFKATDIETITEFASTGFNNNGISFDQNSDLYVAESFLSQILKFDTNVQQSQFLSSSDGISSPWDVKFDTAGNLYVSNFSGNILKITPAGSVSEYATGLFSPEGIAFDRSGNLFVADRNDRKLIKIAPDGSSTTLLTGIVGIRSVAVDSNDFVYFDEQVGNGPSATVKIVKYNQNDGSTTDIVGGLDDSNYLLFNKNGDLFISQSNKVSVVREVGEPEVLSVDEVALNTILFYPNPIINRVSFTTAPSGINLYDVSGKIVFKSNNSQLQYDLSGLPSGLYFMEIADFSGKRTIQKVNKI</sequence>
<dbReference type="Proteomes" id="UP001597319">
    <property type="component" value="Unassembled WGS sequence"/>
</dbReference>
<evidence type="ECO:0000313" key="4">
    <source>
        <dbReference type="EMBL" id="MFD2563951.1"/>
    </source>
</evidence>
<keyword evidence="1 2" id="KW-0732">Signal</keyword>
<accession>A0ABW5LIH5</accession>
<dbReference type="SUPFAM" id="SSF101898">
    <property type="entry name" value="NHL repeat"/>
    <property type="match status" value="1"/>
</dbReference>
<feature type="domain" description="Fibronectin type-III" evidence="3">
    <location>
        <begin position="245"/>
        <end position="333"/>
    </location>
</feature>
<dbReference type="EMBL" id="JBHULE010000019">
    <property type="protein sequence ID" value="MFD2563951.1"/>
    <property type="molecule type" value="Genomic_DNA"/>
</dbReference>
<gene>
    <name evidence="4" type="ORF">ACFSR1_14820</name>
</gene>
<dbReference type="CDD" id="cd05819">
    <property type="entry name" value="NHL"/>
    <property type="match status" value="1"/>
</dbReference>
<dbReference type="InterPro" id="IPR013783">
    <property type="entry name" value="Ig-like_fold"/>
</dbReference>
<evidence type="ECO:0000259" key="3">
    <source>
        <dbReference type="PROSITE" id="PS50853"/>
    </source>
</evidence>
<evidence type="ECO:0000313" key="5">
    <source>
        <dbReference type="Proteomes" id="UP001597319"/>
    </source>
</evidence>
<dbReference type="InterPro" id="IPR026444">
    <property type="entry name" value="Secre_tail"/>
</dbReference>
<feature type="domain" description="Fibronectin type-III" evidence="3">
    <location>
        <begin position="426"/>
        <end position="513"/>
    </location>
</feature>
<evidence type="ECO:0000256" key="1">
    <source>
        <dbReference type="ARBA" id="ARBA00022729"/>
    </source>
</evidence>
<feature type="chain" id="PRO_5047148503" evidence="2">
    <location>
        <begin position="23"/>
        <end position="1326"/>
    </location>
</feature>
<evidence type="ECO:0000256" key="2">
    <source>
        <dbReference type="SAM" id="SignalP"/>
    </source>
</evidence>
<dbReference type="Pfam" id="PF00041">
    <property type="entry name" value="fn3"/>
    <property type="match status" value="1"/>
</dbReference>
<dbReference type="Pfam" id="PF18962">
    <property type="entry name" value="Por_Secre_tail"/>
    <property type="match status" value="1"/>
</dbReference>
<feature type="signal peptide" evidence="2">
    <location>
        <begin position="1"/>
        <end position="22"/>
    </location>
</feature>
<dbReference type="Gene3D" id="2.60.40.10">
    <property type="entry name" value="Immunoglobulins"/>
    <property type="match status" value="4"/>
</dbReference>
<dbReference type="InterPro" id="IPR003961">
    <property type="entry name" value="FN3_dom"/>
</dbReference>
<dbReference type="PROSITE" id="PS50853">
    <property type="entry name" value="FN3"/>
    <property type="match status" value="2"/>
</dbReference>
<protein>
    <submittedName>
        <fullName evidence="4">Fibronectin type III domain-containing protein</fullName>
    </submittedName>
</protein>